<evidence type="ECO:0000256" key="1">
    <source>
        <dbReference type="SAM" id="MobiDB-lite"/>
    </source>
</evidence>
<evidence type="ECO:0000313" key="2">
    <source>
        <dbReference type="EMBL" id="XCF16005.1"/>
    </source>
</evidence>
<feature type="region of interest" description="Disordered" evidence="1">
    <location>
        <begin position="93"/>
        <end position="118"/>
    </location>
</feature>
<reference evidence="2" key="1">
    <citation type="submission" date="2024-06" db="EMBL/GenBank/DDBJ databases">
        <title>Genome Sequence of an extremely halophilic archaeon isolated from Permian era halite, Salado Formation, Carlsbad, New Mexico: Halobacterium sp. strain NMX12-1.</title>
        <authorList>
            <person name="Sotoa L."/>
            <person name="DasSarma P."/>
            <person name="Anton B.P."/>
            <person name="Vincze T."/>
            <person name="Verma I."/>
            <person name="Eralp B."/>
            <person name="Powers D.W."/>
            <person name="Dozier B.L."/>
            <person name="Roberts R.J."/>
            <person name="DasSarma S."/>
        </authorList>
    </citation>
    <scope>NUCLEOTIDE SEQUENCE</scope>
    <source>
        <strain evidence="2">NMX12-1</strain>
    </source>
</reference>
<dbReference type="InterPro" id="IPR043899">
    <property type="entry name" value="DUF5789"/>
</dbReference>
<dbReference type="GeneID" id="91109936"/>
<dbReference type="AlphaFoldDB" id="A0AAU8CAV2"/>
<proteinExistence type="predicted"/>
<dbReference type="KEGG" id="hanx:ABSL23_12270"/>
<sequence>MATDDASETDGDGSEESRQQGVELGALDDELAAHDYPATADALVAEYGDYEIDLPGGSQRLDEVLGLLEGDDPEYADAEAARQAIYALVGSEAVGRDDYSDRGGSAPEEGDDGDDESF</sequence>
<dbReference type="RefSeq" id="WP_353633923.1">
    <property type="nucleotide sequence ID" value="NZ_CP159204.1"/>
</dbReference>
<evidence type="ECO:0008006" key="3">
    <source>
        <dbReference type="Google" id="ProtNLM"/>
    </source>
</evidence>
<feature type="compositionally biased region" description="Acidic residues" evidence="1">
    <location>
        <begin position="108"/>
        <end position="118"/>
    </location>
</feature>
<gene>
    <name evidence="2" type="ORF">ABSL23_12270</name>
</gene>
<protein>
    <recommendedName>
        <fullName evidence="3">DUF2795 domain-containing protein</fullName>
    </recommendedName>
</protein>
<feature type="region of interest" description="Disordered" evidence="1">
    <location>
        <begin position="1"/>
        <end position="33"/>
    </location>
</feature>
<accession>A0AAU8CAV2</accession>
<feature type="compositionally biased region" description="Acidic residues" evidence="1">
    <location>
        <begin position="1"/>
        <end position="14"/>
    </location>
</feature>
<name>A0AAU8CAV2_9EURY</name>
<dbReference type="Pfam" id="PF19102">
    <property type="entry name" value="DUF5789"/>
    <property type="match status" value="1"/>
</dbReference>
<dbReference type="EMBL" id="CP159204">
    <property type="protein sequence ID" value="XCF16005.1"/>
    <property type="molecule type" value="Genomic_DNA"/>
</dbReference>
<organism evidence="2">
    <name type="scientific">Halobacterium sp. NMX12-1</name>
    <dbReference type="NCBI Taxonomy" id="3166650"/>
    <lineage>
        <taxon>Archaea</taxon>
        <taxon>Methanobacteriati</taxon>
        <taxon>Methanobacteriota</taxon>
        <taxon>Stenosarchaea group</taxon>
        <taxon>Halobacteria</taxon>
        <taxon>Halobacteriales</taxon>
        <taxon>Halobacteriaceae</taxon>
        <taxon>Halobacterium</taxon>
    </lineage>
</organism>